<evidence type="ECO:0000259" key="5">
    <source>
        <dbReference type="Pfam" id="PF06271"/>
    </source>
</evidence>
<dbReference type="AlphaFoldDB" id="A0A1I8BQN6"/>
<reference evidence="7" key="1">
    <citation type="submission" date="2016-11" db="UniProtKB">
        <authorList>
            <consortium name="WormBaseParasite"/>
        </authorList>
    </citation>
    <scope>IDENTIFICATION</scope>
</reference>
<accession>A0A1I8BQN6</accession>
<dbReference type="WBParaSite" id="MhA1_Contig437.frz3.gene10">
    <property type="protein sequence ID" value="MhA1_Contig437.frz3.gene10"/>
    <property type="gene ID" value="MhA1_Contig437.frz3.gene10"/>
</dbReference>
<dbReference type="Proteomes" id="UP000095281">
    <property type="component" value="Unplaced"/>
</dbReference>
<evidence type="ECO:0000256" key="4">
    <source>
        <dbReference type="ARBA" id="ARBA00023136"/>
    </source>
</evidence>
<evidence type="ECO:0000313" key="7">
    <source>
        <dbReference type="WBParaSite" id="MhA1_Contig437.frz3.gene10"/>
    </source>
</evidence>
<dbReference type="PANTHER" id="PTHR13659">
    <property type="entry name" value="AUTOSOMAL HIGHLY CONSERVED PROTEIN"/>
    <property type="match status" value="1"/>
</dbReference>
<evidence type="ECO:0000313" key="6">
    <source>
        <dbReference type="Proteomes" id="UP000095281"/>
    </source>
</evidence>
<keyword evidence="6" id="KW-1185">Reference proteome</keyword>
<keyword evidence="4" id="KW-0472">Membrane</keyword>
<keyword evidence="2" id="KW-0812">Transmembrane</keyword>
<dbReference type="InterPro" id="IPR039871">
    <property type="entry name" value="FAM8A1"/>
</dbReference>
<dbReference type="PANTHER" id="PTHR13659:SF5">
    <property type="entry name" value="PROTEIN FAM8A1"/>
    <property type="match status" value="1"/>
</dbReference>
<protein>
    <submittedName>
        <fullName evidence="7">RDD domain-containing protein</fullName>
    </submittedName>
</protein>
<dbReference type="GO" id="GO:0016020">
    <property type="term" value="C:membrane"/>
    <property type="evidence" value="ECO:0007669"/>
    <property type="project" value="UniProtKB-SubCell"/>
</dbReference>
<evidence type="ECO:0000256" key="3">
    <source>
        <dbReference type="ARBA" id="ARBA00022989"/>
    </source>
</evidence>
<evidence type="ECO:0000256" key="1">
    <source>
        <dbReference type="ARBA" id="ARBA00004141"/>
    </source>
</evidence>
<sequence length="246" mass="27766">MSSSKKESNNKLFNLPNEVKKDYGSAAAYVQEVHKWSQSVRWCMAYQQMMSSFWTNTFLQQQQAAMLMQQQQALSPFSQRGATIRLNLTRIFRTAGAAPSIPQTIIIQQFEIPSFFRRIAAEAIDSIILFVFKLLLVYTLVEADLIDLDQFESILTAHADLQTLIDVTQGLFSVELFFKLIVAVIEALCITYGMTNIPIGCTPGKKLLGIKVISCLDVQPVVGSPDRVAITSFAFIDFKRYLKKIF</sequence>
<proteinExistence type="predicted"/>
<dbReference type="OMA" id="MMRNINA"/>
<feature type="domain" description="RDD" evidence="5">
    <location>
        <begin position="113"/>
        <end position="219"/>
    </location>
</feature>
<organism evidence="6 7">
    <name type="scientific">Meloidogyne hapla</name>
    <name type="common">Root-knot nematode worm</name>
    <dbReference type="NCBI Taxonomy" id="6305"/>
    <lineage>
        <taxon>Eukaryota</taxon>
        <taxon>Metazoa</taxon>
        <taxon>Ecdysozoa</taxon>
        <taxon>Nematoda</taxon>
        <taxon>Chromadorea</taxon>
        <taxon>Rhabditida</taxon>
        <taxon>Tylenchina</taxon>
        <taxon>Tylenchomorpha</taxon>
        <taxon>Tylenchoidea</taxon>
        <taxon>Meloidogynidae</taxon>
        <taxon>Meloidogyninae</taxon>
        <taxon>Meloidogyne</taxon>
    </lineage>
</organism>
<evidence type="ECO:0000256" key="2">
    <source>
        <dbReference type="ARBA" id="ARBA00022692"/>
    </source>
</evidence>
<keyword evidence="3" id="KW-1133">Transmembrane helix</keyword>
<dbReference type="Pfam" id="PF06271">
    <property type="entry name" value="RDD"/>
    <property type="match status" value="1"/>
</dbReference>
<name>A0A1I8BQN6_MELHA</name>
<dbReference type="InterPro" id="IPR010432">
    <property type="entry name" value="RDD"/>
</dbReference>
<comment type="subcellular location">
    <subcellularLocation>
        <location evidence="1">Membrane</location>
        <topology evidence="1">Multi-pass membrane protein</topology>
    </subcellularLocation>
</comment>